<dbReference type="Proteomes" id="UP001194714">
    <property type="component" value="Unassembled WGS sequence"/>
</dbReference>
<dbReference type="InterPro" id="IPR007076">
    <property type="entry name" value="TfoX_N"/>
</dbReference>
<evidence type="ECO:0000313" key="3">
    <source>
        <dbReference type="Proteomes" id="UP001194714"/>
    </source>
</evidence>
<proteinExistence type="predicted"/>
<comment type="caution">
    <text evidence="2">The sequence shown here is derived from an EMBL/GenBank/DDBJ whole genome shotgun (WGS) entry which is preliminary data.</text>
</comment>
<dbReference type="Gene3D" id="3.30.1460.30">
    <property type="entry name" value="YgaC/TfoX-N like chaperone"/>
    <property type="match status" value="1"/>
</dbReference>
<dbReference type="SUPFAM" id="SSF159894">
    <property type="entry name" value="YgaC/TfoX-N like"/>
    <property type="match status" value="1"/>
</dbReference>
<reference evidence="2 3" key="1">
    <citation type="submission" date="2020-01" db="EMBL/GenBank/DDBJ databases">
        <title>Draft genome sequence of Cand. Neptunochlamydia vexilliferae K9.</title>
        <authorList>
            <person name="Schulz F."/>
            <person name="Koestlbacher S."/>
            <person name="Wascher F."/>
            <person name="Pizzetti I."/>
            <person name="Horn M."/>
        </authorList>
    </citation>
    <scope>NUCLEOTIDE SEQUENCE [LARGE SCALE GENOMIC DNA]</scope>
    <source>
        <strain evidence="2 3">K9</strain>
    </source>
</reference>
<dbReference type="Pfam" id="PF04993">
    <property type="entry name" value="TfoX_N"/>
    <property type="match status" value="1"/>
</dbReference>
<accession>A0ABS0AZJ9</accession>
<dbReference type="EMBL" id="JAAEJV010000027">
    <property type="protein sequence ID" value="MBF5059547.1"/>
    <property type="molecule type" value="Genomic_DNA"/>
</dbReference>
<sequence length="134" mass="15494">MLCLLTPLNQEEVMGKWKKSPQDLIDRFYETLEAFEAAEMRKMFGYPCSFVNGNMFTGLHEENWVLRLPEGAREEITKLGAEPFIPMGRPMKQYVMIPPAIQQDQEALQGWISRSLAFVSSLPKKEPKQKTKKK</sequence>
<feature type="domain" description="TfoX N-terminal" evidence="1">
    <location>
        <begin position="31"/>
        <end position="118"/>
    </location>
</feature>
<evidence type="ECO:0000259" key="1">
    <source>
        <dbReference type="Pfam" id="PF04993"/>
    </source>
</evidence>
<name>A0ABS0AZJ9_9BACT</name>
<keyword evidence="3" id="KW-1185">Reference proteome</keyword>
<evidence type="ECO:0000313" key="2">
    <source>
        <dbReference type="EMBL" id="MBF5059547.1"/>
    </source>
</evidence>
<gene>
    <name evidence="2" type="ORF">NEPTK9_001061</name>
</gene>
<organism evidence="2 3">
    <name type="scientific">Candidatus Neptunichlamydia vexilliferae</name>
    <dbReference type="NCBI Taxonomy" id="1651774"/>
    <lineage>
        <taxon>Bacteria</taxon>
        <taxon>Pseudomonadati</taxon>
        <taxon>Chlamydiota</taxon>
        <taxon>Chlamydiia</taxon>
        <taxon>Parachlamydiales</taxon>
        <taxon>Simkaniaceae</taxon>
        <taxon>Candidatus Neptunichlamydia</taxon>
    </lineage>
</organism>
<protein>
    <recommendedName>
        <fullName evidence="1">TfoX N-terminal domain-containing protein</fullName>
    </recommendedName>
</protein>